<feature type="domain" description="Phage tail fibre protein N-terminal" evidence="1">
    <location>
        <begin position="1"/>
        <end position="146"/>
    </location>
</feature>
<name>N9JQ34_ACIBA</name>
<accession>N9JQ34</accession>
<reference evidence="2 3" key="1">
    <citation type="submission" date="2013-02" db="EMBL/GenBank/DDBJ databases">
        <title>The Genome Sequence of Acinetobacter baumannii NIPH 80.</title>
        <authorList>
            <consortium name="The Broad Institute Genome Sequencing Platform"/>
            <consortium name="The Broad Institute Genome Sequencing Center for Infectious Disease"/>
            <person name="Cerqueira G."/>
            <person name="Feldgarden M."/>
            <person name="Courvalin P."/>
            <person name="Perichon B."/>
            <person name="Grillot-Courvalin C."/>
            <person name="Clermont D."/>
            <person name="Rocha E."/>
            <person name="Yoon E.-J."/>
            <person name="Nemec A."/>
            <person name="Walker B."/>
            <person name="Young S.K."/>
            <person name="Zeng Q."/>
            <person name="Gargeya S."/>
            <person name="Fitzgerald M."/>
            <person name="Haas B."/>
            <person name="Abouelleil A."/>
            <person name="Alvarado L."/>
            <person name="Arachchi H.M."/>
            <person name="Berlin A.M."/>
            <person name="Chapman S.B."/>
            <person name="Dewar J."/>
            <person name="Goldberg J."/>
            <person name="Griggs A."/>
            <person name="Gujja S."/>
            <person name="Hansen M."/>
            <person name="Howarth C."/>
            <person name="Imamovic A."/>
            <person name="Larimer J."/>
            <person name="McCowan C."/>
            <person name="Murphy C."/>
            <person name="Neiman D."/>
            <person name="Pearson M."/>
            <person name="Priest M."/>
            <person name="Roberts A."/>
            <person name="Saif S."/>
            <person name="Shea T."/>
            <person name="Sisk P."/>
            <person name="Sykes S."/>
            <person name="Wortman J."/>
            <person name="Nusbaum C."/>
            <person name="Birren B."/>
        </authorList>
    </citation>
    <scope>NUCLEOTIDE SEQUENCE [LARGE SCALE GENOMIC DNA]</scope>
    <source>
        <strain evidence="2 3">NIPH 80</strain>
    </source>
</reference>
<dbReference type="InterPro" id="IPR051934">
    <property type="entry name" value="Phage_Tail_Fiber_Structural"/>
</dbReference>
<evidence type="ECO:0000313" key="2">
    <source>
        <dbReference type="EMBL" id="ENW73842.1"/>
    </source>
</evidence>
<protein>
    <recommendedName>
        <fullName evidence="1">Phage tail fibre protein N-terminal domain-containing protein</fullName>
    </recommendedName>
</protein>
<comment type="caution">
    <text evidence="2">The sequence shown here is derived from an EMBL/GenBank/DDBJ whole genome shotgun (WGS) entry which is preliminary data.</text>
</comment>
<dbReference type="PATRIC" id="fig|1217629.3.peg.1176"/>
<dbReference type="PANTHER" id="PTHR35191">
    <property type="entry name" value="PROPHAGE SIDE TAIL FIBER PROTEIN HOMOLOG STFQ-RELATED"/>
    <property type="match status" value="1"/>
</dbReference>
<dbReference type="RefSeq" id="WP_005138100.1">
    <property type="nucleotide sequence ID" value="NZ_KB849947.1"/>
</dbReference>
<dbReference type="AlphaFoldDB" id="N9JQ34"/>
<dbReference type="Pfam" id="PF12571">
    <property type="entry name" value="Phage_tail_fib"/>
    <property type="match status" value="1"/>
</dbReference>
<evidence type="ECO:0000313" key="3">
    <source>
        <dbReference type="Proteomes" id="UP000013021"/>
    </source>
</evidence>
<dbReference type="HOGENOM" id="CLU_777660_0_0_6"/>
<organism evidence="2 3">
    <name type="scientific">Acinetobacter baumannii NIPH 80</name>
    <dbReference type="NCBI Taxonomy" id="1217629"/>
    <lineage>
        <taxon>Bacteria</taxon>
        <taxon>Pseudomonadati</taxon>
        <taxon>Pseudomonadota</taxon>
        <taxon>Gammaproteobacteria</taxon>
        <taxon>Moraxellales</taxon>
        <taxon>Moraxellaceae</taxon>
        <taxon>Acinetobacter</taxon>
        <taxon>Acinetobacter calcoaceticus/baumannii complex</taxon>
    </lineage>
</organism>
<sequence>MAEFYNVTTNLGDAEIANAIATNTKLDITHVSFGDGNGSVPTPTKTRTSLVREVHRQAVTKYERHATNANWIVIETIIPSDVGGFTIREMGIIANGKLISHGSHAPFYKVADSTGVSEYRLKFTIDIQDASVVQLTLDESLIYATQAWVNENYIPRADLIDNLTTADATKPLAAQQGKNLQDNKLDKTANAVSATKLATARTIGGVSFDGTANINLPGVNTAGNQNTTGNADTATKLETASGTAPSYSARAWVNFNGTGTVEIRGNGNVSSITDLGAGTYKMNFTIPMTDKNYCAVGSSCRASSPTSGSDESFQPYLYETTGLSFYLADDTSGLVDALNINVAIFR</sequence>
<evidence type="ECO:0000259" key="1">
    <source>
        <dbReference type="Pfam" id="PF12571"/>
    </source>
</evidence>
<dbReference type="EMBL" id="APRE01000026">
    <property type="protein sequence ID" value="ENW73842.1"/>
    <property type="molecule type" value="Genomic_DNA"/>
</dbReference>
<dbReference type="InterPro" id="IPR022225">
    <property type="entry name" value="Phage_tail_fibre_N"/>
</dbReference>
<gene>
    <name evidence="2" type="ORF">F913_01226</name>
</gene>
<dbReference type="PANTHER" id="PTHR35191:SF1">
    <property type="entry name" value="PROPHAGE SIDE TAIL FIBER PROTEIN HOMOLOG STFQ-RELATED"/>
    <property type="match status" value="1"/>
</dbReference>
<dbReference type="Proteomes" id="UP000013021">
    <property type="component" value="Unassembled WGS sequence"/>
</dbReference>
<proteinExistence type="predicted"/>